<reference evidence="1" key="1">
    <citation type="journal article" date="2021" name="Proc. Natl. Acad. Sci. U.S.A.">
        <title>A Catalog of Tens of Thousands of Viruses from Human Metagenomes Reveals Hidden Associations with Chronic Diseases.</title>
        <authorList>
            <person name="Tisza M.J."/>
            <person name="Buck C.B."/>
        </authorList>
    </citation>
    <scope>NUCLEOTIDE SEQUENCE</scope>
    <source>
        <strain evidence="1">Ct3wi9</strain>
    </source>
</reference>
<organism evidence="1">
    <name type="scientific">Myoviridae sp. ct3wi9</name>
    <dbReference type="NCBI Taxonomy" id="2826610"/>
    <lineage>
        <taxon>Viruses</taxon>
        <taxon>Duplodnaviria</taxon>
        <taxon>Heunggongvirae</taxon>
        <taxon>Uroviricota</taxon>
        <taxon>Caudoviricetes</taxon>
    </lineage>
</organism>
<accession>A0A8S5MWE7</accession>
<evidence type="ECO:0000313" key="1">
    <source>
        <dbReference type="EMBL" id="DAD86670.1"/>
    </source>
</evidence>
<sequence length="38" mass="4410">MAIQAAHLNFSFCIISSRVYGDPYTHFYVVNFHKALFT</sequence>
<dbReference type="EMBL" id="BK015006">
    <property type="protein sequence ID" value="DAD86670.1"/>
    <property type="molecule type" value="Genomic_DNA"/>
</dbReference>
<name>A0A8S5MWE7_9CAUD</name>
<proteinExistence type="predicted"/>
<protein>
    <submittedName>
        <fullName evidence="1">Uncharacterized protein</fullName>
    </submittedName>
</protein>